<dbReference type="Pfam" id="PF00201">
    <property type="entry name" value="UDPGT"/>
    <property type="match status" value="1"/>
</dbReference>
<evidence type="ECO:0000256" key="1">
    <source>
        <dbReference type="ARBA" id="ARBA00009995"/>
    </source>
</evidence>
<dbReference type="InterPro" id="IPR050271">
    <property type="entry name" value="UDP-glycosyltransferase"/>
</dbReference>
<evidence type="ECO:0008006" key="7">
    <source>
        <dbReference type="Google" id="ProtNLM"/>
    </source>
</evidence>
<evidence type="ECO:0000313" key="5">
    <source>
        <dbReference type="EMBL" id="KAK4872739.1"/>
    </source>
</evidence>
<keyword evidence="2" id="KW-0328">Glycosyltransferase</keyword>
<dbReference type="Gene3D" id="3.40.50.2000">
    <property type="entry name" value="Glycogen Phosphorylase B"/>
    <property type="match status" value="2"/>
</dbReference>
<dbReference type="AlphaFoldDB" id="A0AAN7NYF2"/>
<protein>
    <recommendedName>
        <fullName evidence="7">UDP-glucuronosyltransferase</fullName>
    </recommendedName>
</protein>
<dbReference type="InterPro" id="IPR002213">
    <property type="entry name" value="UDP_glucos_trans"/>
</dbReference>
<evidence type="ECO:0000256" key="3">
    <source>
        <dbReference type="ARBA" id="ARBA00022679"/>
    </source>
</evidence>
<feature type="signal peptide" evidence="4">
    <location>
        <begin position="1"/>
        <end position="20"/>
    </location>
</feature>
<dbReference type="EMBL" id="JARPUR010000007">
    <property type="protein sequence ID" value="KAK4872739.1"/>
    <property type="molecule type" value="Genomic_DNA"/>
</dbReference>
<accession>A0AAN7NYF2</accession>
<keyword evidence="4" id="KW-0732">Signal</keyword>
<evidence type="ECO:0000256" key="4">
    <source>
        <dbReference type="SAM" id="SignalP"/>
    </source>
</evidence>
<dbReference type="PANTHER" id="PTHR48043:SF159">
    <property type="entry name" value="EG:EG0003.4 PROTEIN-RELATED"/>
    <property type="match status" value="1"/>
</dbReference>
<name>A0AAN7NYF2_9COLE</name>
<organism evidence="5 6">
    <name type="scientific">Aquatica leii</name>
    <dbReference type="NCBI Taxonomy" id="1421715"/>
    <lineage>
        <taxon>Eukaryota</taxon>
        <taxon>Metazoa</taxon>
        <taxon>Ecdysozoa</taxon>
        <taxon>Arthropoda</taxon>
        <taxon>Hexapoda</taxon>
        <taxon>Insecta</taxon>
        <taxon>Pterygota</taxon>
        <taxon>Neoptera</taxon>
        <taxon>Endopterygota</taxon>
        <taxon>Coleoptera</taxon>
        <taxon>Polyphaga</taxon>
        <taxon>Elateriformia</taxon>
        <taxon>Elateroidea</taxon>
        <taxon>Lampyridae</taxon>
        <taxon>Luciolinae</taxon>
        <taxon>Aquatica</taxon>
    </lineage>
</organism>
<dbReference type="SUPFAM" id="SSF53756">
    <property type="entry name" value="UDP-Glycosyltransferase/glycogen phosphorylase"/>
    <property type="match status" value="1"/>
</dbReference>
<evidence type="ECO:0000313" key="6">
    <source>
        <dbReference type="Proteomes" id="UP001353858"/>
    </source>
</evidence>
<reference evidence="6" key="1">
    <citation type="submission" date="2023-01" db="EMBL/GenBank/DDBJ databases">
        <title>Key to firefly adult light organ development and bioluminescence: homeobox transcription factors regulate luciferase expression and transportation to peroxisome.</title>
        <authorList>
            <person name="Fu X."/>
        </authorList>
    </citation>
    <scope>NUCLEOTIDE SEQUENCE [LARGE SCALE GENOMIC DNA]</scope>
</reference>
<gene>
    <name evidence="5" type="ORF">RN001_014768</name>
</gene>
<dbReference type="PANTHER" id="PTHR48043">
    <property type="entry name" value="EG:EG0003.4 PROTEIN-RELATED"/>
    <property type="match status" value="1"/>
</dbReference>
<keyword evidence="3" id="KW-0808">Transferase</keyword>
<feature type="chain" id="PRO_5042968721" description="UDP-glucuronosyltransferase" evidence="4">
    <location>
        <begin position="21"/>
        <end position="489"/>
    </location>
</feature>
<dbReference type="CDD" id="cd03784">
    <property type="entry name" value="GT1_Gtf-like"/>
    <property type="match status" value="1"/>
</dbReference>
<comment type="similarity">
    <text evidence="1">Belongs to the UDP-glycosyltransferase family.</text>
</comment>
<evidence type="ECO:0000256" key="2">
    <source>
        <dbReference type="ARBA" id="ARBA00022676"/>
    </source>
</evidence>
<dbReference type="FunFam" id="3.40.50.2000:FF:000050">
    <property type="entry name" value="UDP-glucuronosyltransferase"/>
    <property type="match status" value="1"/>
</dbReference>
<dbReference type="GO" id="GO:0008194">
    <property type="term" value="F:UDP-glycosyltransferase activity"/>
    <property type="evidence" value="ECO:0007669"/>
    <property type="project" value="InterPro"/>
</dbReference>
<proteinExistence type="inferred from homology"/>
<sequence length="489" mass="56104">MFVCKVLCCVFTVLVSFGDAARILGVVPSPSYSHQIVFQKIWKELSLRGHQVTTITTDPINDHTLVNLTEINMRHLYKSLNVYVEKVMNSSFSEFMPALLDILEHTANNFLSHKPVQDLIKNETEKFDVVMVEYEYRSMLAFAQRFNAPLIVISSMDAQSSLCAAMGSPTHLIVYPDIMSPLEDNKSIFDRLQLVTFSLVFKIPDNVFIKPAQQSIVNKYFGKNYPTLEKIEESVSLALVNSDPIFHKVKPLVPTIVQLGGGFHRTETKPLPKELKNLLDAAENGFIYFSLGSNFKSKNLSKGTRDVLIETFAELPYTVLWKFEEDNIPNKPKNLITSKWFPQQDIFKHPKIKLFITQGGLQSTDEAIYDHIPMIGLPIFFDQKFNVNKMVNKGFGLSLDYKTMSKDEFKATILEVINNPKYRNKIKELAELALDQPMTGFEKAVWWIEYVIRHNGTKHLRRWMGKQNKSIQSTLLDEKIQQTRHVLTK</sequence>
<comment type="caution">
    <text evidence="5">The sequence shown here is derived from an EMBL/GenBank/DDBJ whole genome shotgun (WGS) entry which is preliminary data.</text>
</comment>
<keyword evidence="6" id="KW-1185">Reference proteome</keyword>
<dbReference type="Proteomes" id="UP001353858">
    <property type="component" value="Unassembled WGS sequence"/>
</dbReference>